<accession>A0A448WJP6</accession>
<feature type="compositionally biased region" description="Basic and acidic residues" evidence="1">
    <location>
        <begin position="166"/>
        <end position="189"/>
    </location>
</feature>
<protein>
    <submittedName>
        <fullName evidence="2">Uncharacterized protein</fullName>
    </submittedName>
</protein>
<keyword evidence="3" id="KW-1185">Reference proteome</keyword>
<proteinExistence type="predicted"/>
<comment type="caution">
    <text evidence="2">The sequence shown here is derived from an EMBL/GenBank/DDBJ whole genome shotgun (WGS) entry which is preliminary data.</text>
</comment>
<evidence type="ECO:0000313" key="2">
    <source>
        <dbReference type="EMBL" id="VEL13434.1"/>
    </source>
</evidence>
<feature type="compositionally biased region" description="Polar residues" evidence="1">
    <location>
        <begin position="124"/>
        <end position="144"/>
    </location>
</feature>
<dbReference type="EMBL" id="CAAALY010017761">
    <property type="protein sequence ID" value="VEL13434.1"/>
    <property type="molecule type" value="Genomic_DNA"/>
</dbReference>
<feature type="region of interest" description="Disordered" evidence="1">
    <location>
        <begin position="121"/>
        <end position="208"/>
    </location>
</feature>
<name>A0A448WJP6_9PLAT</name>
<organism evidence="2 3">
    <name type="scientific">Protopolystoma xenopodis</name>
    <dbReference type="NCBI Taxonomy" id="117903"/>
    <lineage>
        <taxon>Eukaryota</taxon>
        <taxon>Metazoa</taxon>
        <taxon>Spiralia</taxon>
        <taxon>Lophotrochozoa</taxon>
        <taxon>Platyhelminthes</taxon>
        <taxon>Monogenea</taxon>
        <taxon>Polyopisthocotylea</taxon>
        <taxon>Polystomatidea</taxon>
        <taxon>Polystomatidae</taxon>
        <taxon>Protopolystoma</taxon>
    </lineage>
</organism>
<evidence type="ECO:0000313" key="3">
    <source>
        <dbReference type="Proteomes" id="UP000784294"/>
    </source>
</evidence>
<gene>
    <name evidence="2" type="ORF">PXEA_LOCUS6874</name>
</gene>
<evidence type="ECO:0000256" key="1">
    <source>
        <dbReference type="SAM" id="MobiDB-lite"/>
    </source>
</evidence>
<reference evidence="2" key="1">
    <citation type="submission" date="2018-11" db="EMBL/GenBank/DDBJ databases">
        <authorList>
            <consortium name="Pathogen Informatics"/>
        </authorList>
    </citation>
    <scope>NUCLEOTIDE SEQUENCE</scope>
</reference>
<sequence>MHHFQYWIVDLVPSDFSPALTEVGAIAGTELQLIPDKLNWETSLANNPRVVVTPVSDPSGSSVLYIALSPSVQKIPETSVCSPSSTVGCVNSLSYSPSDPLNMFYMSSMHQRPSLASFTVAPSHVQQQLSPNNPATQGVSNHLQSIDPHKSNDEETIDNSFPSRENLSRRLMERVRSRSRSRDHYHSPIEEEASAVSMLKKEDSTSAHLNPVSLIPSLYKSRDHNDHGN</sequence>
<dbReference type="Proteomes" id="UP000784294">
    <property type="component" value="Unassembled WGS sequence"/>
</dbReference>
<dbReference type="AlphaFoldDB" id="A0A448WJP6"/>